<feature type="region of interest" description="Disordered" evidence="1">
    <location>
        <begin position="39"/>
        <end position="60"/>
    </location>
</feature>
<dbReference type="AlphaFoldDB" id="A0ABD2WPI7"/>
<proteinExistence type="predicted"/>
<comment type="caution">
    <text evidence="2">The sequence shown here is derived from an EMBL/GenBank/DDBJ whole genome shotgun (WGS) entry which is preliminary data.</text>
</comment>
<evidence type="ECO:0000313" key="2">
    <source>
        <dbReference type="EMBL" id="KAL3394870.1"/>
    </source>
</evidence>
<feature type="compositionally biased region" description="Polar residues" evidence="1">
    <location>
        <begin position="1"/>
        <end position="10"/>
    </location>
</feature>
<dbReference type="Proteomes" id="UP001627154">
    <property type="component" value="Unassembled WGS sequence"/>
</dbReference>
<organism evidence="2 3">
    <name type="scientific">Trichogramma kaykai</name>
    <dbReference type="NCBI Taxonomy" id="54128"/>
    <lineage>
        <taxon>Eukaryota</taxon>
        <taxon>Metazoa</taxon>
        <taxon>Ecdysozoa</taxon>
        <taxon>Arthropoda</taxon>
        <taxon>Hexapoda</taxon>
        <taxon>Insecta</taxon>
        <taxon>Pterygota</taxon>
        <taxon>Neoptera</taxon>
        <taxon>Endopterygota</taxon>
        <taxon>Hymenoptera</taxon>
        <taxon>Apocrita</taxon>
        <taxon>Proctotrupomorpha</taxon>
        <taxon>Chalcidoidea</taxon>
        <taxon>Trichogrammatidae</taxon>
        <taxon>Trichogramma</taxon>
    </lineage>
</organism>
<name>A0ABD2WPI7_9HYME</name>
<sequence>MDQYRTGANTRSHEREKRLSSSSRVRIYALQLWRRRTRPMQSIEEKTAPRASAPPLTPPPTQLLLLAVELASFTQPMHEFSPRARGLCKKALDVDREL</sequence>
<accession>A0ABD2WPI7</accession>
<evidence type="ECO:0000313" key="3">
    <source>
        <dbReference type="Proteomes" id="UP001627154"/>
    </source>
</evidence>
<gene>
    <name evidence="2" type="ORF">TKK_010871</name>
</gene>
<reference evidence="2 3" key="1">
    <citation type="journal article" date="2024" name="bioRxiv">
        <title>A reference genome for Trichogramma kaykai: A tiny desert-dwelling parasitoid wasp with competing sex-ratio distorters.</title>
        <authorList>
            <person name="Culotta J."/>
            <person name="Lindsey A.R."/>
        </authorList>
    </citation>
    <scope>NUCLEOTIDE SEQUENCE [LARGE SCALE GENOMIC DNA]</scope>
    <source>
        <strain evidence="2 3">KSX58</strain>
    </source>
</reference>
<protein>
    <submittedName>
        <fullName evidence="2">Uncharacterized protein</fullName>
    </submittedName>
</protein>
<feature type="region of interest" description="Disordered" evidence="1">
    <location>
        <begin position="1"/>
        <end position="22"/>
    </location>
</feature>
<evidence type="ECO:0000256" key="1">
    <source>
        <dbReference type="SAM" id="MobiDB-lite"/>
    </source>
</evidence>
<dbReference type="EMBL" id="JBJJXI010000087">
    <property type="protein sequence ID" value="KAL3394870.1"/>
    <property type="molecule type" value="Genomic_DNA"/>
</dbReference>
<keyword evidence="3" id="KW-1185">Reference proteome</keyword>